<organism evidence="1 2">
    <name type="scientific">Artomyces pyxidatus</name>
    <dbReference type="NCBI Taxonomy" id="48021"/>
    <lineage>
        <taxon>Eukaryota</taxon>
        <taxon>Fungi</taxon>
        <taxon>Dikarya</taxon>
        <taxon>Basidiomycota</taxon>
        <taxon>Agaricomycotina</taxon>
        <taxon>Agaricomycetes</taxon>
        <taxon>Russulales</taxon>
        <taxon>Auriscalpiaceae</taxon>
        <taxon>Artomyces</taxon>
    </lineage>
</organism>
<evidence type="ECO:0000313" key="2">
    <source>
        <dbReference type="Proteomes" id="UP000814140"/>
    </source>
</evidence>
<gene>
    <name evidence="1" type="ORF">BV25DRAFT_1322133</name>
</gene>
<evidence type="ECO:0000313" key="1">
    <source>
        <dbReference type="EMBL" id="KAI0057974.1"/>
    </source>
</evidence>
<accession>A0ACB8SNN2</accession>
<reference evidence="1" key="2">
    <citation type="journal article" date="2022" name="New Phytol.">
        <title>Evolutionary transition to the ectomycorrhizal habit in the genomes of a hyperdiverse lineage of mushroom-forming fungi.</title>
        <authorList>
            <person name="Looney B."/>
            <person name="Miyauchi S."/>
            <person name="Morin E."/>
            <person name="Drula E."/>
            <person name="Courty P.E."/>
            <person name="Kohler A."/>
            <person name="Kuo A."/>
            <person name="LaButti K."/>
            <person name="Pangilinan J."/>
            <person name="Lipzen A."/>
            <person name="Riley R."/>
            <person name="Andreopoulos W."/>
            <person name="He G."/>
            <person name="Johnson J."/>
            <person name="Nolan M."/>
            <person name="Tritt A."/>
            <person name="Barry K.W."/>
            <person name="Grigoriev I.V."/>
            <person name="Nagy L.G."/>
            <person name="Hibbett D."/>
            <person name="Henrissat B."/>
            <person name="Matheny P.B."/>
            <person name="Labbe J."/>
            <person name="Martin F.M."/>
        </authorList>
    </citation>
    <scope>NUCLEOTIDE SEQUENCE</scope>
    <source>
        <strain evidence="1">HHB10654</strain>
    </source>
</reference>
<reference evidence="1" key="1">
    <citation type="submission" date="2021-03" db="EMBL/GenBank/DDBJ databases">
        <authorList>
            <consortium name="DOE Joint Genome Institute"/>
            <person name="Ahrendt S."/>
            <person name="Looney B.P."/>
            <person name="Miyauchi S."/>
            <person name="Morin E."/>
            <person name="Drula E."/>
            <person name="Courty P.E."/>
            <person name="Chicoki N."/>
            <person name="Fauchery L."/>
            <person name="Kohler A."/>
            <person name="Kuo A."/>
            <person name="Labutti K."/>
            <person name="Pangilinan J."/>
            <person name="Lipzen A."/>
            <person name="Riley R."/>
            <person name="Andreopoulos W."/>
            <person name="He G."/>
            <person name="Johnson J."/>
            <person name="Barry K.W."/>
            <person name="Grigoriev I.V."/>
            <person name="Nagy L."/>
            <person name="Hibbett D."/>
            <person name="Henrissat B."/>
            <person name="Matheny P.B."/>
            <person name="Labbe J."/>
            <person name="Martin F."/>
        </authorList>
    </citation>
    <scope>NUCLEOTIDE SEQUENCE</scope>
    <source>
        <strain evidence="1">HHB10654</strain>
    </source>
</reference>
<dbReference type="EMBL" id="MU277240">
    <property type="protein sequence ID" value="KAI0057974.1"/>
    <property type="molecule type" value="Genomic_DNA"/>
</dbReference>
<keyword evidence="2" id="KW-1185">Reference proteome</keyword>
<protein>
    <submittedName>
        <fullName evidence="1">Uncharacterized protein</fullName>
    </submittedName>
</protein>
<comment type="caution">
    <text evidence="1">The sequence shown here is derived from an EMBL/GenBank/DDBJ whole genome shotgun (WGS) entry which is preliminary data.</text>
</comment>
<dbReference type="Proteomes" id="UP000814140">
    <property type="component" value="Unassembled WGS sequence"/>
</dbReference>
<proteinExistence type="predicted"/>
<name>A0ACB8SNN2_9AGAM</name>
<sequence length="420" mass="46429">MPLSLPPPEPSHMARARDYLPYLSVMLRKSRIFVGTIDEPNPGFQDPEETERILSYLSRYPAPHLQNFQAFELSGLPEEMFAGIVPATLKSVTLVGMTVSPRLCLFRATLEALELRDDSIFETYEQLFNILCHLPSLKRLVLVDVGPSQLDPPPQDSNTVGLPNISQLALGGTLEFTDFVLDRVLLPRKASIRVRLPLHEDPDNHASSIANHLHNHLDDYRTLRLRFASLTVRSPMDYTGAALPGCTFVASEPFLNIYPSTVYAHMLPLSLQCDCLWTPASSQPTTVACLLKRFVHGVSGVRKLRVEDAVLSSGTEWLGLLYTLSSVRELCVAGPTAPAMMGALQASRVLPRLEALVLIDVDFQACMLGGLPFSGGLSALLNQRADVGRPVKDLRLVGCKVSQRMVDILRLFPELRVVCH</sequence>